<evidence type="ECO:0000256" key="6">
    <source>
        <dbReference type="ARBA" id="ARBA00031445"/>
    </source>
</evidence>
<evidence type="ECO:0000256" key="2">
    <source>
        <dbReference type="ARBA" id="ARBA00006380"/>
    </source>
</evidence>
<organism evidence="12 13">
    <name type="scientific">Cobetia amphilecti</name>
    <dbReference type="NCBI Taxonomy" id="1055104"/>
    <lineage>
        <taxon>Bacteria</taxon>
        <taxon>Pseudomonadati</taxon>
        <taxon>Pseudomonadota</taxon>
        <taxon>Gammaproteobacteria</taxon>
        <taxon>Oceanospirillales</taxon>
        <taxon>Halomonadaceae</taxon>
        <taxon>Cobetia</taxon>
    </lineage>
</organism>
<dbReference type="GO" id="GO:0009245">
    <property type="term" value="P:lipid A biosynthetic process"/>
    <property type="evidence" value="ECO:0007669"/>
    <property type="project" value="TreeGrafter"/>
</dbReference>
<dbReference type="Pfam" id="PF04413">
    <property type="entry name" value="Glycos_transf_N"/>
    <property type="match status" value="1"/>
</dbReference>
<dbReference type="GO" id="GO:0009244">
    <property type="term" value="P:lipopolysaccharide core region biosynthetic process"/>
    <property type="evidence" value="ECO:0007669"/>
    <property type="project" value="UniProtKB-UniRule"/>
</dbReference>
<proteinExistence type="inferred from homology"/>
<comment type="subcellular location">
    <subcellularLocation>
        <location evidence="10">Cell membrane</location>
    </subcellularLocation>
</comment>
<dbReference type="Proteomes" id="UP001170481">
    <property type="component" value="Unassembled WGS sequence"/>
</dbReference>
<dbReference type="NCBIfam" id="NF004388">
    <property type="entry name" value="PRK05749.1-4"/>
    <property type="match status" value="1"/>
</dbReference>
<feature type="domain" description="3-deoxy-D-manno-octulosonic-acid transferase N-terminal" evidence="11">
    <location>
        <begin position="35"/>
        <end position="221"/>
    </location>
</feature>
<comment type="catalytic activity">
    <reaction evidence="7 10">
        <text>lipid IVA (E. coli) + CMP-3-deoxy-beta-D-manno-octulosonate = alpha-Kdo-(2-&gt;6)-lipid IVA (E. coli) + CMP + H(+)</text>
        <dbReference type="Rhea" id="RHEA:28066"/>
        <dbReference type="ChEBI" id="CHEBI:15378"/>
        <dbReference type="ChEBI" id="CHEBI:58603"/>
        <dbReference type="ChEBI" id="CHEBI:60364"/>
        <dbReference type="ChEBI" id="CHEBI:60377"/>
        <dbReference type="ChEBI" id="CHEBI:85987"/>
        <dbReference type="EC" id="2.4.99.12"/>
    </reaction>
</comment>
<dbReference type="Gene3D" id="3.40.50.11720">
    <property type="entry name" value="3-Deoxy-D-manno-octulosonic-acid transferase, N-terminal domain"/>
    <property type="match status" value="1"/>
</dbReference>
<dbReference type="SUPFAM" id="SSF53756">
    <property type="entry name" value="UDP-Glycosyltransferase/glycogen phosphorylase"/>
    <property type="match status" value="1"/>
</dbReference>
<dbReference type="EMBL" id="JAUORK010000006">
    <property type="protein sequence ID" value="MDO6671801.1"/>
    <property type="molecule type" value="Genomic_DNA"/>
</dbReference>
<evidence type="ECO:0000259" key="11">
    <source>
        <dbReference type="Pfam" id="PF04413"/>
    </source>
</evidence>
<comment type="caution">
    <text evidence="12">The sequence shown here is derived from an EMBL/GenBank/DDBJ whole genome shotgun (WGS) entry which is preliminary data.</text>
</comment>
<evidence type="ECO:0000256" key="3">
    <source>
        <dbReference type="ARBA" id="ARBA00012621"/>
    </source>
</evidence>
<feature type="active site" description="Proton acceptor" evidence="8">
    <location>
        <position position="63"/>
    </location>
</feature>
<dbReference type="PANTHER" id="PTHR42755:SF1">
    <property type="entry name" value="3-DEOXY-D-MANNO-OCTULOSONIC ACID TRANSFERASE, MITOCHONDRIAL-RELATED"/>
    <property type="match status" value="1"/>
</dbReference>
<evidence type="ECO:0000256" key="5">
    <source>
        <dbReference type="ARBA" id="ARBA00022679"/>
    </source>
</evidence>
<evidence type="ECO:0000256" key="4">
    <source>
        <dbReference type="ARBA" id="ARBA00019077"/>
    </source>
</evidence>
<dbReference type="InterPro" id="IPR038107">
    <property type="entry name" value="Glycos_transf_N_sf"/>
</dbReference>
<evidence type="ECO:0000256" key="8">
    <source>
        <dbReference type="PIRSR" id="PIRSR639901-1"/>
    </source>
</evidence>
<dbReference type="RefSeq" id="WP_303593462.1">
    <property type="nucleotide sequence ID" value="NZ_JAUORK010000006.1"/>
</dbReference>
<protein>
    <recommendedName>
        <fullName evidence="4 10">3-deoxy-D-manno-octulosonic acid transferase</fullName>
        <shortName evidence="10">Kdo transferase</shortName>
        <ecNumber evidence="3 10">2.4.99.12</ecNumber>
    </recommendedName>
    <alternativeName>
        <fullName evidence="6 10">Lipid IV(A) 3-deoxy-D-manno-octulosonic acid transferase</fullName>
    </alternativeName>
</protein>
<name>A0AAP4TZE8_9GAMM</name>
<evidence type="ECO:0000256" key="7">
    <source>
        <dbReference type="ARBA" id="ARBA00049183"/>
    </source>
</evidence>
<accession>A0AAP4TZE8</accession>
<dbReference type="Gene3D" id="3.40.50.2000">
    <property type="entry name" value="Glycogen Phosphorylase B"/>
    <property type="match status" value="1"/>
</dbReference>
<keyword evidence="5 10" id="KW-0808">Transferase</keyword>
<evidence type="ECO:0000256" key="9">
    <source>
        <dbReference type="PIRSR" id="PIRSR639901-2"/>
    </source>
</evidence>
<dbReference type="GO" id="GO:0043842">
    <property type="term" value="F:Kdo transferase activity"/>
    <property type="evidence" value="ECO:0007669"/>
    <property type="project" value="UniProtKB-EC"/>
</dbReference>
<keyword evidence="12" id="KW-0328">Glycosyltransferase</keyword>
<dbReference type="AlphaFoldDB" id="A0AAP4TZE8"/>
<gene>
    <name evidence="12" type="primary">waaA</name>
    <name evidence="12" type="ORF">Q4535_06665</name>
</gene>
<keyword evidence="10" id="KW-0448">Lipopolysaccharide biosynthesis</keyword>
<keyword evidence="10" id="KW-1003">Cell membrane</keyword>
<reference evidence="12" key="1">
    <citation type="submission" date="2023-07" db="EMBL/GenBank/DDBJ databases">
        <title>Genome content predicts the carbon catabolic preferences of heterotrophic bacteria.</title>
        <authorList>
            <person name="Gralka M."/>
        </authorList>
    </citation>
    <scope>NUCLEOTIDE SEQUENCE</scope>
    <source>
        <strain evidence="12">C2R13</strain>
    </source>
</reference>
<evidence type="ECO:0000256" key="10">
    <source>
        <dbReference type="RuleBase" id="RU365103"/>
    </source>
</evidence>
<sequence>MSLARGLYSTALTLLSPLIWQRVWREHDAQHPRLERLGIIPSTPNTTPDIERPIWLHAASLGEVVMVASLVEALRQRYPRRPLVLTTMTATGAAQAARLLHTPQGSSGLAPARHHYLPLDFPLSARRFVRRLRPALAIMVETELWPNLMAACARDDISLCVINGRLSPRAFQRYRRIGALMRDSLAHVSGLSAKSQQDLERFMALGLPPARGTAVGSLKFELEIAEQVIADGQVLRQSFAQRPVWIAASTHDGEDGQILAAHAAVRDQHPQALLLLVPRHPQRFEAVAAQAEQWCQARGESSLRRSAMSESGTEVADTVSVLVGDSLGELLTLYAASDIAFIGGSLVPIGGHNLLEPAALGLPLLSGPSLDNFSEIAEVMAAESALQVVADDAALAEAVNALFSDQAAQQMAGQAASQVVERNRGALSGTLAMLEHHLPL</sequence>
<keyword evidence="10" id="KW-0472">Membrane</keyword>
<dbReference type="PANTHER" id="PTHR42755">
    <property type="entry name" value="3-DEOXY-MANNO-OCTULOSONATE CYTIDYLYLTRANSFERASE"/>
    <property type="match status" value="1"/>
</dbReference>
<evidence type="ECO:0000256" key="1">
    <source>
        <dbReference type="ARBA" id="ARBA00004713"/>
    </source>
</evidence>
<dbReference type="EC" id="2.4.99.12" evidence="3 10"/>
<dbReference type="InterPro" id="IPR007507">
    <property type="entry name" value="Glycos_transf_N"/>
</dbReference>
<dbReference type="GO" id="GO:0005886">
    <property type="term" value="C:plasma membrane"/>
    <property type="evidence" value="ECO:0007669"/>
    <property type="project" value="UniProtKB-SubCell"/>
</dbReference>
<feature type="site" description="Transition state stabilizer" evidence="9">
    <location>
        <position position="141"/>
    </location>
</feature>
<comment type="similarity">
    <text evidence="2">Belongs to the glycosyltransferase group 1 family. Glycosyltransferase 30 subfamily.</text>
</comment>
<comment type="pathway">
    <text evidence="1 10">Bacterial outer membrane biogenesis; LPS core biosynthesis.</text>
</comment>
<feature type="site" description="Transition state stabilizer" evidence="9">
    <location>
        <position position="219"/>
    </location>
</feature>
<dbReference type="InterPro" id="IPR039901">
    <property type="entry name" value="Kdotransferase"/>
</dbReference>
<evidence type="ECO:0000313" key="12">
    <source>
        <dbReference type="EMBL" id="MDO6671801.1"/>
    </source>
</evidence>
<evidence type="ECO:0000313" key="13">
    <source>
        <dbReference type="Proteomes" id="UP001170481"/>
    </source>
</evidence>
<dbReference type="FunFam" id="3.40.50.2000:FF:000032">
    <property type="entry name" value="3-deoxy-D-manno-octulosonic acid transferase"/>
    <property type="match status" value="1"/>
</dbReference>
<comment type="function">
    <text evidence="10">Involved in lipopolysaccharide (LPS) biosynthesis. Catalyzes the transfer of 3-deoxy-D-manno-octulosonate (Kdo) residue(s) from CMP-Kdo to lipid IV(A), the tetraacyldisaccharide-1,4'-bisphosphate precursor of lipid A.</text>
</comment>